<keyword evidence="3 6" id="KW-0378">Hydrolase</keyword>
<feature type="transmembrane region" description="Helical" evidence="8">
    <location>
        <begin position="34"/>
        <end position="64"/>
    </location>
</feature>
<feature type="region of interest" description="Disordered" evidence="7">
    <location>
        <begin position="344"/>
        <end position="385"/>
    </location>
</feature>
<evidence type="ECO:0000256" key="7">
    <source>
        <dbReference type="SAM" id="MobiDB-lite"/>
    </source>
</evidence>
<dbReference type="PANTHER" id="PTHR34978:SF3">
    <property type="entry name" value="SLR0241 PROTEIN"/>
    <property type="match status" value="1"/>
</dbReference>
<dbReference type="Gene3D" id="3.30.2010.10">
    <property type="entry name" value="Metalloproteases ('zincins'), catalytic domain"/>
    <property type="match status" value="1"/>
</dbReference>
<dbReference type="RefSeq" id="WP_203001388.1">
    <property type="nucleotide sequence ID" value="NZ_JADWYU010000138.1"/>
</dbReference>
<name>A0A937RPS1_9ACTN</name>
<evidence type="ECO:0000313" key="11">
    <source>
        <dbReference type="Proteomes" id="UP000604475"/>
    </source>
</evidence>
<dbReference type="GO" id="GO:0004222">
    <property type="term" value="F:metalloendopeptidase activity"/>
    <property type="evidence" value="ECO:0007669"/>
    <property type="project" value="InterPro"/>
</dbReference>
<evidence type="ECO:0000256" key="4">
    <source>
        <dbReference type="ARBA" id="ARBA00022833"/>
    </source>
</evidence>
<reference evidence="10" key="1">
    <citation type="submission" date="2020-12" db="EMBL/GenBank/DDBJ databases">
        <title>Genomic characterization of non-nitrogen-fixing Frankia strains.</title>
        <authorList>
            <person name="Carlos-Shanley C."/>
            <person name="Guerra T."/>
            <person name="Hahn D."/>
        </authorList>
    </citation>
    <scope>NUCLEOTIDE SEQUENCE</scope>
    <source>
        <strain evidence="10">CN6</strain>
    </source>
</reference>
<keyword evidence="1 6" id="KW-0645">Protease</keyword>
<feature type="compositionally biased region" description="Low complexity" evidence="7">
    <location>
        <begin position="344"/>
        <end position="371"/>
    </location>
</feature>
<dbReference type="Pfam" id="PF01435">
    <property type="entry name" value="Peptidase_M48"/>
    <property type="match status" value="1"/>
</dbReference>
<keyword evidence="2" id="KW-0479">Metal-binding</keyword>
<dbReference type="InterPro" id="IPR001915">
    <property type="entry name" value="Peptidase_M48"/>
</dbReference>
<comment type="similarity">
    <text evidence="6">Belongs to the peptidase M48 family.</text>
</comment>
<proteinExistence type="inferred from homology"/>
<evidence type="ECO:0000256" key="8">
    <source>
        <dbReference type="SAM" id="Phobius"/>
    </source>
</evidence>
<sequence>MTTAAALALFAVVLAWPVPRLLSAARWTHGCPRAAIVLWQAVGLAGGVSALLAAIAFTVAPLSASTPQAIASHLHNIAAGRPLSGLDWLSLIGLVLVATLAGRLFGVLTASTYATLRRRHRHRHLVDLTGREHRQASCQAGSHPRREPAAPGQAPPDRPDRPGRHHRIQDWTPLAVVRPPAAPRGGRGAAGADEPAPCELCGHVGLRILDHPVAVAYCVPGVRHARVVVSRGLLTTLEPRELRAVLAHEHAHVSGRHDLVIQPFIAWQQTFPFLRPAWEATAAVSLLVEMLADDVAARRTNGKVLARALAQLGVTRALVPAGTLGILGDAANRPKPTLAAAIQAAAGDGQTGSPARAPSTGPAAPAATSGAEDGGSAEARRAEPPSRSPVIARIVRLMEPPTVPWWQPAAAYAAAIAILATPALLLTL</sequence>
<evidence type="ECO:0000256" key="1">
    <source>
        <dbReference type="ARBA" id="ARBA00022670"/>
    </source>
</evidence>
<feature type="region of interest" description="Disordered" evidence="7">
    <location>
        <begin position="127"/>
        <end position="194"/>
    </location>
</feature>
<dbReference type="InterPro" id="IPR052173">
    <property type="entry name" value="Beta-lactam_resp_regulator"/>
</dbReference>
<organism evidence="10 11">
    <name type="scientific">Frankia nepalensis</name>
    <dbReference type="NCBI Taxonomy" id="1836974"/>
    <lineage>
        <taxon>Bacteria</taxon>
        <taxon>Bacillati</taxon>
        <taxon>Actinomycetota</taxon>
        <taxon>Actinomycetes</taxon>
        <taxon>Frankiales</taxon>
        <taxon>Frankiaceae</taxon>
        <taxon>Frankia</taxon>
    </lineage>
</organism>
<evidence type="ECO:0000259" key="9">
    <source>
        <dbReference type="Pfam" id="PF01435"/>
    </source>
</evidence>
<keyword evidence="8" id="KW-1133">Transmembrane helix</keyword>
<keyword evidence="4 6" id="KW-0862">Zinc</keyword>
<comment type="caution">
    <text evidence="10">The sequence shown here is derived from an EMBL/GenBank/DDBJ whole genome shotgun (WGS) entry which is preliminary data.</text>
</comment>
<keyword evidence="11" id="KW-1185">Reference proteome</keyword>
<dbReference type="CDD" id="cd07326">
    <property type="entry name" value="M56_BlaR1_MecR1_like"/>
    <property type="match status" value="1"/>
</dbReference>
<dbReference type="Proteomes" id="UP000604475">
    <property type="component" value="Unassembled WGS sequence"/>
</dbReference>
<protein>
    <submittedName>
        <fullName evidence="10">M56 family metallopeptidase</fullName>
    </submittedName>
</protein>
<evidence type="ECO:0000256" key="6">
    <source>
        <dbReference type="RuleBase" id="RU003983"/>
    </source>
</evidence>
<keyword evidence="8" id="KW-0472">Membrane</keyword>
<evidence type="ECO:0000313" key="10">
    <source>
        <dbReference type="EMBL" id="MBL7629741.1"/>
    </source>
</evidence>
<evidence type="ECO:0000256" key="3">
    <source>
        <dbReference type="ARBA" id="ARBA00022801"/>
    </source>
</evidence>
<evidence type="ECO:0000256" key="5">
    <source>
        <dbReference type="ARBA" id="ARBA00023049"/>
    </source>
</evidence>
<dbReference type="GO" id="GO:0046872">
    <property type="term" value="F:metal ion binding"/>
    <property type="evidence" value="ECO:0007669"/>
    <property type="project" value="UniProtKB-KW"/>
</dbReference>
<gene>
    <name evidence="10" type="ORF">I7412_21715</name>
</gene>
<keyword evidence="5 6" id="KW-0482">Metalloprotease</keyword>
<feature type="transmembrane region" description="Helical" evidence="8">
    <location>
        <begin position="405"/>
        <end position="426"/>
    </location>
</feature>
<comment type="cofactor">
    <cofactor evidence="6">
        <name>Zn(2+)</name>
        <dbReference type="ChEBI" id="CHEBI:29105"/>
    </cofactor>
    <text evidence="6">Binds 1 zinc ion per subunit.</text>
</comment>
<feature type="domain" description="Peptidase M48" evidence="9">
    <location>
        <begin position="210"/>
        <end position="260"/>
    </location>
</feature>
<dbReference type="AlphaFoldDB" id="A0A937RPS1"/>
<keyword evidence="8" id="KW-0812">Transmembrane</keyword>
<dbReference type="EMBL" id="JAEACQ010000236">
    <property type="protein sequence ID" value="MBL7629741.1"/>
    <property type="molecule type" value="Genomic_DNA"/>
</dbReference>
<evidence type="ECO:0000256" key="2">
    <source>
        <dbReference type="ARBA" id="ARBA00022723"/>
    </source>
</evidence>
<dbReference type="PANTHER" id="PTHR34978">
    <property type="entry name" value="POSSIBLE SENSOR-TRANSDUCER PROTEIN BLAR"/>
    <property type="match status" value="1"/>
</dbReference>
<dbReference type="GO" id="GO:0006508">
    <property type="term" value="P:proteolysis"/>
    <property type="evidence" value="ECO:0007669"/>
    <property type="project" value="UniProtKB-KW"/>
</dbReference>
<feature type="transmembrane region" description="Helical" evidence="8">
    <location>
        <begin position="85"/>
        <end position="108"/>
    </location>
</feature>
<accession>A0A937RPS1</accession>